<sequence>MPKRIRSKRYDFFNPQHNSNDKNIKKETKTIIKKVWKWIKILLIVFVIGTGFVGCAQSFGLRSPVKVGTGFETYLKKQDISPNIEVFSYNKDTQAFNRSNNGKIVKDNPYLKADSIDELKAINQQITNNEGDVYTYKSQTLGIQLQDAEGKNLSGNIYKTNDKYLIFAKGDEKGNGSIKKYDNVTTWTNIYNIQNLEWTTKKTQEKIVEKENGIDKEKVIEIDVKDKIKNINISVLPNYLLTTSLQAKFNRDTYQALISNSTKLFKDDLSKTKLNSQDPNSITYWDSIFKNANVSQDATALETINGFIKNLQNKKDKSLTEEEINVITKVESFIHSNTIEYGNLTGLSFVSNNKNNEGFNIVTFKTISDKGNYIDSNSTLLNSLFGEAHRPIATWAEYWQFGPFYGLFVYPINQLLGGIINATSQLGGWSVIIGLLITVIITKLIVVAISYKSIFASQKQQELNDKKAKIEAKYAPYKGDKQMEQKKKQEINEMYKKNHANPFTAMVSSLIAMPILIVMFRIVQASPEIKHSVWYGIQMSATSYQNLLAGEYRYLPIILISVLIQLVAQMLPKLLNRKKDKRRTNVYEREALRKSNKMQNIITIVFVGFGVIFQAGLQIYWIITGIWQILQTMTVWKIERTNFYKTKILPKL</sequence>
<accession>A0A6M4JDX6</accession>
<dbReference type="InterPro" id="IPR001708">
    <property type="entry name" value="YidC/ALB3/OXA1/COX18"/>
</dbReference>
<evidence type="ECO:0000256" key="3">
    <source>
        <dbReference type="ARBA" id="ARBA00022475"/>
    </source>
</evidence>
<comment type="similarity">
    <text evidence="9">Belongs to the OXA1/ALB3/YidC family.</text>
</comment>
<evidence type="ECO:0000256" key="8">
    <source>
        <dbReference type="ARBA" id="ARBA00023186"/>
    </source>
</evidence>
<dbReference type="Pfam" id="PF02096">
    <property type="entry name" value="60KD_IMP"/>
    <property type="match status" value="1"/>
</dbReference>
<evidence type="ECO:0000256" key="5">
    <source>
        <dbReference type="ARBA" id="ARBA00022927"/>
    </source>
</evidence>
<protein>
    <submittedName>
        <fullName evidence="12">Membrane protein insertase YidC</fullName>
    </submittedName>
</protein>
<reference evidence="12 13" key="1">
    <citation type="submission" date="2020-05" db="EMBL/GenBank/DDBJ databases">
        <title>Novel Mycoplasma species detected in Mirounga angustirostris (northern elephant seal) from the USA.</title>
        <authorList>
            <person name="Volokhov D.V."/>
        </authorList>
    </citation>
    <scope>NUCLEOTIDE SEQUENCE [LARGE SCALE GENOMIC DNA]</scope>
    <source>
        <strain evidence="12 13">Mirounga ES2806-NAS</strain>
    </source>
</reference>
<dbReference type="GO" id="GO:0015031">
    <property type="term" value="P:protein transport"/>
    <property type="evidence" value="ECO:0007669"/>
    <property type="project" value="UniProtKB-KW"/>
</dbReference>
<dbReference type="NCBIfam" id="TIGR03592">
    <property type="entry name" value="yidC_oxa1_cterm"/>
    <property type="match status" value="1"/>
</dbReference>
<dbReference type="RefSeq" id="WP_171113207.1">
    <property type="nucleotide sequence ID" value="NZ_CP053097.1"/>
</dbReference>
<dbReference type="PANTHER" id="PTHR12428:SF65">
    <property type="entry name" value="CYTOCHROME C OXIDASE ASSEMBLY PROTEIN COX18, MITOCHONDRIAL"/>
    <property type="match status" value="1"/>
</dbReference>
<feature type="transmembrane region" description="Helical" evidence="10">
    <location>
        <begin position="503"/>
        <end position="523"/>
    </location>
</feature>
<organism evidence="12 13">
    <name type="scientific">Mycoplasma miroungirhinis</name>
    <dbReference type="NCBI Taxonomy" id="754516"/>
    <lineage>
        <taxon>Bacteria</taxon>
        <taxon>Bacillati</taxon>
        <taxon>Mycoplasmatota</taxon>
        <taxon>Mollicutes</taxon>
        <taxon>Mycoplasmataceae</taxon>
        <taxon>Mycoplasma</taxon>
    </lineage>
</organism>
<dbReference type="NCBIfam" id="NF002567">
    <property type="entry name" value="PRK02201.1-2"/>
    <property type="match status" value="1"/>
</dbReference>
<feature type="transmembrane region" description="Helical" evidence="10">
    <location>
        <begin position="601"/>
        <end position="623"/>
    </location>
</feature>
<dbReference type="EMBL" id="CP053097">
    <property type="protein sequence ID" value="QJR44287.1"/>
    <property type="molecule type" value="Genomic_DNA"/>
</dbReference>
<evidence type="ECO:0000256" key="6">
    <source>
        <dbReference type="ARBA" id="ARBA00022989"/>
    </source>
</evidence>
<feature type="transmembrane region" description="Helical" evidence="10">
    <location>
        <begin position="35"/>
        <end position="54"/>
    </location>
</feature>
<feature type="transmembrane region" description="Helical" evidence="10">
    <location>
        <begin position="554"/>
        <end position="575"/>
    </location>
</feature>
<evidence type="ECO:0000256" key="4">
    <source>
        <dbReference type="ARBA" id="ARBA00022692"/>
    </source>
</evidence>
<evidence type="ECO:0000313" key="13">
    <source>
        <dbReference type="Proteomes" id="UP000502118"/>
    </source>
</evidence>
<dbReference type="InterPro" id="IPR028055">
    <property type="entry name" value="YidC/Oxa/ALB_C"/>
</dbReference>
<keyword evidence="7 10" id="KW-0472">Membrane</keyword>
<keyword evidence="3" id="KW-1003">Cell membrane</keyword>
<dbReference type="InterPro" id="IPR047196">
    <property type="entry name" value="YidC_ALB_C"/>
</dbReference>
<dbReference type="GO" id="GO:0051205">
    <property type="term" value="P:protein insertion into membrane"/>
    <property type="evidence" value="ECO:0007669"/>
    <property type="project" value="TreeGrafter"/>
</dbReference>
<evidence type="ECO:0000256" key="7">
    <source>
        <dbReference type="ARBA" id="ARBA00023136"/>
    </source>
</evidence>
<keyword evidence="6 10" id="KW-1133">Transmembrane helix</keyword>
<dbReference type="GO" id="GO:0005886">
    <property type="term" value="C:plasma membrane"/>
    <property type="evidence" value="ECO:0007669"/>
    <property type="project" value="UniProtKB-SubCell"/>
</dbReference>
<evidence type="ECO:0000259" key="11">
    <source>
        <dbReference type="Pfam" id="PF02096"/>
    </source>
</evidence>
<keyword evidence="2" id="KW-0813">Transport</keyword>
<feature type="transmembrane region" description="Helical" evidence="10">
    <location>
        <begin position="429"/>
        <end position="451"/>
    </location>
</feature>
<feature type="domain" description="Membrane insertase YidC/Oxa/ALB C-terminal" evidence="11">
    <location>
        <begin position="433"/>
        <end position="635"/>
    </location>
</feature>
<comment type="subcellular location">
    <subcellularLocation>
        <location evidence="1">Cell membrane</location>
        <topology evidence="1">Multi-pass membrane protein</topology>
    </subcellularLocation>
    <subcellularLocation>
        <location evidence="9">Membrane</location>
        <topology evidence="9">Multi-pass membrane protein</topology>
    </subcellularLocation>
</comment>
<evidence type="ECO:0000256" key="9">
    <source>
        <dbReference type="RuleBase" id="RU003945"/>
    </source>
</evidence>
<proteinExistence type="inferred from homology"/>
<keyword evidence="4 9" id="KW-0812">Transmembrane</keyword>
<dbReference type="CDD" id="cd20070">
    <property type="entry name" value="5TM_YidC_Alb3"/>
    <property type="match status" value="1"/>
</dbReference>
<gene>
    <name evidence="12" type="primary">yidC</name>
    <name evidence="12" type="ORF">HLA92_02485</name>
</gene>
<dbReference type="PANTHER" id="PTHR12428">
    <property type="entry name" value="OXA1"/>
    <property type="match status" value="1"/>
</dbReference>
<dbReference type="AlphaFoldDB" id="A0A6M4JDX6"/>
<evidence type="ECO:0000256" key="10">
    <source>
        <dbReference type="SAM" id="Phobius"/>
    </source>
</evidence>
<evidence type="ECO:0000256" key="1">
    <source>
        <dbReference type="ARBA" id="ARBA00004651"/>
    </source>
</evidence>
<evidence type="ECO:0000256" key="2">
    <source>
        <dbReference type="ARBA" id="ARBA00022448"/>
    </source>
</evidence>
<dbReference type="GO" id="GO:0032977">
    <property type="term" value="F:membrane insertase activity"/>
    <property type="evidence" value="ECO:0007669"/>
    <property type="project" value="InterPro"/>
</dbReference>
<dbReference type="KEGG" id="mmio:HLA92_02485"/>
<evidence type="ECO:0000313" key="12">
    <source>
        <dbReference type="EMBL" id="QJR44287.1"/>
    </source>
</evidence>
<dbReference type="Proteomes" id="UP000502118">
    <property type="component" value="Chromosome"/>
</dbReference>
<keyword evidence="8" id="KW-0143">Chaperone</keyword>
<keyword evidence="13" id="KW-1185">Reference proteome</keyword>
<name>A0A6M4JDX6_9MOLU</name>
<keyword evidence="5" id="KW-0653">Protein transport</keyword>